<keyword evidence="1" id="KW-0812">Transmembrane</keyword>
<name>A0A7L4ZF10_9FLAO</name>
<dbReference type="Proteomes" id="UP000464657">
    <property type="component" value="Chromosome"/>
</dbReference>
<reference evidence="2 3" key="1">
    <citation type="journal article" date="2013" name="Int. J. Syst. Evol. Microbiol.">
        <title>Kordia antarctica sp. nov., isolated from Antarctic seawater.</title>
        <authorList>
            <person name="Baek K."/>
            <person name="Choi A."/>
            <person name="Kang I."/>
            <person name="Lee K."/>
            <person name="Cho J.C."/>
        </authorList>
    </citation>
    <scope>NUCLEOTIDE SEQUENCE [LARGE SCALE GENOMIC DNA]</scope>
    <source>
        <strain evidence="2 3">IMCC3317</strain>
    </source>
</reference>
<dbReference type="AlphaFoldDB" id="A0A7L4ZF10"/>
<keyword evidence="1" id="KW-0472">Membrane</keyword>
<gene>
    <name evidence="2" type="ORF">IMCC3317_05410</name>
</gene>
<dbReference type="KEGG" id="kan:IMCC3317_05410"/>
<sequence length="217" mass="25603">MILSYFQEVLMNYWKILFTLSVILLFIVACDHNYKDDKKMPDGLRKVMLGENNLNFKYWLGSSDNSNDEKSYQLYIADDSLKHLNLLPKGLYDIRFSYSTDDIQTITFYTDTIFNTKDVKLLSDNILGVQVHYKSDEYLKTEVFDYQNNAIRKIASLTSFVDYFSFNDTYDCSKIFNTDYTTVLIIFNENIKQKKGKANFKKNLVVYKNVQNRIEKN</sequence>
<proteinExistence type="predicted"/>
<feature type="transmembrane region" description="Helical" evidence="1">
    <location>
        <begin position="12"/>
        <end position="30"/>
    </location>
</feature>
<dbReference type="EMBL" id="CP019288">
    <property type="protein sequence ID" value="QHI35195.1"/>
    <property type="molecule type" value="Genomic_DNA"/>
</dbReference>
<keyword evidence="3" id="KW-1185">Reference proteome</keyword>
<organism evidence="2 3">
    <name type="scientific">Kordia antarctica</name>
    <dbReference type="NCBI Taxonomy" id="1218801"/>
    <lineage>
        <taxon>Bacteria</taxon>
        <taxon>Pseudomonadati</taxon>
        <taxon>Bacteroidota</taxon>
        <taxon>Flavobacteriia</taxon>
        <taxon>Flavobacteriales</taxon>
        <taxon>Flavobacteriaceae</taxon>
        <taxon>Kordia</taxon>
    </lineage>
</organism>
<evidence type="ECO:0000313" key="2">
    <source>
        <dbReference type="EMBL" id="QHI35195.1"/>
    </source>
</evidence>
<keyword evidence="1" id="KW-1133">Transmembrane helix</keyword>
<evidence type="ECO:0000256" key="1">
    <source>
        <dbReference type="SAM" id="Phobius"/>
    </source>
</evidence>
<evidence type="ECO:0000313" key="3">
    <source>
        <dbReference type="Proteomes" id="UP000464657"/>
    </source>
</evidence>
<protein>
    <submittedName>
        <fullName evidence="2">Uncharacterized protein</fullName>
    </submittedName>
</protein>
<accession>A0A7L4ZF10</accession>